<reference evidence="2 3" key="1">
    <citation type="journal article" date="2024" name="G3 (Bethesda)">
        <title>Genome assembly of Hibiscus sabdariffa L. provides insights into metabolisms of medicinal natural products.</title>
        <authorList>
            <person name="Kim T."/>
        </authorList>
    </citation>
    <scope>NUCLEOTIDE SEQUENCE [LARGE SCALE GENOMIC DNA]</scope>
    <source>
        <strain evidence="2">TK-2024</strain>
        <tissue evidence="2">Old leaves</tissue>
    </source>
</reference>
<proteinExistence type="predicted"/>
<comment type="caution">
    <text evidence="2">The sequence shown here is derived from an EMBL/GenBank/DDBJ whole genome shotgun (WGS) entry which is preliminary data.</text>
</comment>
<feature type="transmembrane region" description="Helical" evidence="1">
    <location>
        <begin position="74"/>
        <end position="92"/>
    </location>
</feature>
<feature type="transmembrane region" description="Helical" evidence="1">
    <location>
        <begin position="12"/>
        <end position="34"/>
    </location>
</feature>
<name>A0ABR2U884_9ROSI</name>
<keyword evidence="1" id="KW-0812">Transmembrane</keyword>
<keyword evidence="1" id="KW-0472">Membrane</keyword>
<organism evidence="2 3">
    <name type="scientific">Hibiscus sabdariffa</name>
    <name type="common">roselle</name>
    <dbReference type="NCBI Taxonomy" id="183260"/>
    <lineage>
        <taxon>Eukaryota</taxon>
        <taxon>Viridiplantae</taxon>
        <taxon>Streptophyta</taxon>
        <taxon>Embryophyta</taxon>
        <taxon>Tracheophyta</taxon>
        <taxon>Spermatophyta</taxon>
        <taxon>Magnoliopsida</taxon>
        <taxon>eudicotyledons</taxon>
        <taxon>Gunneridae</taxon>
        <taxon>Pentapetalae</taxon>
        <taxon>rosids</taxon>
        <taxon>malvids</taxon>
        <taxon>Malvales</taxon>
        <taxon>Malvaceae</taxon>
        <taxon>Malvoideae</taxon>
        <taxon>Hibiscus</taxon>
    </lineage>
</organism>
<accession>A0ABR2U884</accession>
<evidence type="ECO:0000256" key="1">
    <source>
        <dbReference type="SAM" id="Phobius"/>
    </source>
</evidence>
<dbReference type="EMBL" id="JBBPBN010000001">
    <property type="protein sequence ID" value="KAK9045812.1"/>
    <property type="molecule type" value="Genomic_DNA"/>
</dbReference>
<keyword evidence="3" id="KW-1185">Reference proteome</keyword>
<keyword evidence="1" id="KW-1133">Transmembrane helix</keyword>
<evidence type="ECO:0000313" key="2">
    <source>
        <dbReference type="EMBL" id="KAK9045812.1"/>
    </source>
</evidence>
<sequence>MLPIEFQDVGDRWGCFGAVGMLLAAKSTLLVHMVPVRVLAYRYDNINVTSHWLLGVSVSVRANGYRTAPAGHRLLLLLMLLTDVCSLLYKVLRLDILKAKCSTQKLVRLNEKFYCDNRFYLGWLGDDCSSFSAIGLGESCSISIRLVGALPLHLAGDVWVLA</sequence>
<evidence type="ECO:0000313" key="3">
    <source>
        <dbReference type="Proteomes" id="UP001396334"/>
    </source>
</evidence>
<dbReference type="Proteomes" id="UP001396334">
    <property type="component" value="Unassembled WGS sequence"/>
</dbReference>
<gene>
    <name evidence="2" type="ORF">V6N11_051717</name>
</gene>
<protein>
    <submittedName>
        <fullName evidence="2">Uncharacterized protein</fullName>
    </submittedName>
</protein>